<evidence type="ECO:0000313" key="1">
    <source>
        <dbReference type="EMBL" id="CAE0437702.1"/>
    </source>
</evidence>
<organism evidence="1">
    <name type="scientific">Aplanochytrium stocchinoi</name>
    <dbReference type="NCBI Taxonomy" id="215587"/>
    <lineage>
        <taxon>Eukaryota</taxon>
        <taxon>Sar</taxon>
        <taxon>Stramenopiles</taxon>
        <taxon>Bigyra</taxon>
        <taxon>Labyrinthulomycetes</taxon>
        <taxon>Thraustochytrida</taxon>
        <taxon>Thraustochytriidae</taxon>
        <taxon>Aplanochytrium</taxon>
    </lineage>
</organism>
<gene>
    <name evidence="1" type="ORF">ASTO00021_LOCUS7959</name>
</gene>
<dbReference type="PANTHER" id="PTHR14614">
    <property type="entry name" value="HEPATOCELLULAR CARCINOMA-ASSOCIATED ANTIGEN"/>
    <property type="match status" value="1"/>
</dbReference>
<dbReference type="AlphaFoldDB" id="A0A7S3LQ01"/>
<accession>A0A7S3LQ01</accession>
<reference evidence="1" key="1">
    <citation type="submission" date="2021-01" db="EMBL/GenBank/DDBJ databases">
        <authorList>
            <person name="Corre E."/>
            <person name="Pelletier E."/>
            <person name="Niang G."/>
            <person name="Scheremetjew M."/>
            <person name="Finn R."/>
            <person name="Kale V."/>
            <person name="Holt S."/>
            <person name="Cochrane G."/>
            <person name="Meng A."/>
            <person name="Brown T."/>
            <person name="Cohen L."/>
        </authorList>
    </citation>
    <scope>NUCLEOTIDE SEQUENCE</scope>
    <source>
        <strain evidence="1">GSBS06</strain>
    </source>
</reference>
<name>A0A7S3LQ01_9STRA</name>
<dbReference type="SUPFAM" id="SSF53335">
    <property type="entry name" value="S-adenosyl-L-methionine-dependent methyltransferases"/>
    <property type="match status" value="1"/>
</dbReference>
<dbReference type="Gene3D" id="3.40.50.150">
    <property type="entry name" value="Vaccinia Virus protein VP39"/>
    <property type="match status" value="1"/>
</dbReference>
<sequence length="249" mass="27120">MADVSVVKDGLRCLFDAYEPKRQVNTSFTVKKTKRKVDLKILCAEDDHPGALQSGVFLWPAANALGGYIAAGDFDDIIPSTETRISILELGAGAGLVGLTAAKVIDNSKVILTDRDQVSLDLINENINLNGLERDCSTAQLIWGDSKDSLRMCSNLSEKIDLIIGSDLIYSVDVVSDLMTTVKILMAQNKASAFILCSSFRHPDTTVFLDKVCKSNNLERNVLRNTISCDGCDDESADNVLIETFVPLL</sequence>
<proteinExistence type="predicted"/>
<dbReference type="Pfam" id="PF10294">
    <property type="entry name" value="Methyltransf_16"/>
    <property type="match status" value="1"/>
</dbReference>
<dbReference type="InterPro" id="IPR029063">
    <property type="entry name" value="SAM-dependent_MTases_sf"/>
</dbReference>
<evidence type="ECO:0008006" key="2">
    <source>
        <dbReference type="Google" id="ProtNLM"/>
    </source>
</evidence>
<dbReference type="InterPro" id="IPR019410">
    <property type="entry name" value="Methyltransf_16"/>
</dbReference>
<dbReference type="EMBL" id="HBIN01010638">
    <property type="protein sequence ID" value="CAE0437702.1"/>
    <property type="molecule type" value="Transcribed_RNA"/>
</dbReference>
<protein>
    <recommendedName>
        <fullName evidence="2">Calmodulin-lysine N-methyltransferase</fullName>
    </recommendedName>
</protein>